<protein>
    <recommendedName>
        <fullName evidence="8">7,8-dihydroneopterin aldolase</fullName>
        <ecNumber evidence="8">4.1.2.25</ecNumber>
    </recommendedName>
</protein>
<dbReference type="InterPro" id="IPR006157">
    <property type="entry name" value="FolB_dom"/>
</dbReference>
<dbReference type="EMBL" id="CP000238">
    <property type="protein sequence ID" value="ABF14130.1"/>
    <property type="molecule type" value="Genomic_DNA"/>
</dbReference>
<evidence type="ECO:0000256" key="5">
    <source>
        <dbReference type="ARBA" id="ARBA00022909"/>
    </source>
</evidence>
<reference evidence="10 11" key="1">
    <citation type="journal article" date="2006" name="PLoS Biol.">
        <title>Metabolic complementarity and genomics of the dual bacterial symbiosis of sharpshooters.</title>
        <authorList>
            <person name="Wu D."/>
            <person name="Daugherty S.C."/>
            <person name="Van Aken S.E."/>
            <person name="Pai G.H."/>
            <person name="Watkins K.L."/>
            <person name="Khouri H."/>
            <person name="Tallon L.J."/>
            <person name="Zaborsky J.M."/>
            <person name="Dunbar H.E."/>
            <person name="Tran P.L."/>
            <person name="Moran N.A."/>
            <person name="Eisen J.A."/>
        </authorList>
    </citation>
    <scope>NUCLEOTIDE SEQUENCE [LARGE SCALE GENOMIC DNA]</scope>
    <source>
        <strain evidence="10">Hc</strain>
    </source>
</reference>
<evidence type="ECO:0000256" key="4">
    <source>
        <dbReference type="ARBA" id="ARBA00005708"/>
    </source>
</evidence>
<dbReference type="GO" id="GO:0046654">
    <property type="term" value="P:tetrahydrofolate biosynthetic process"/>
    <property type="evidence" value="ECO:0007669"/>
    <property type="project" value="UniProtKB-UniRule"/>
</dbReference>
<dbReference type="HOGENOM" id="CLU_112632_0_2_6"/>
<dbReference type="SUPFAM" id="SSF55620">
    <property type="entry name" value="Tetrahydrobiopterin biosynthesis enzymes-like"/>
    <property type="match status" value="1"/>
</dbReference>
<dbReference type="SMART" id="SM00905">
    <property type="entry name" value="FolB"/>
    <property type="match status" value="1"/>
</dbReference>
<keyword evidence="6" id="KW-0413">Isomerase</keyword>
<dbReference type="Proteomes" id="UP000002427">
    <property type="component" value="Chromosome"/>
</dbReference>
<dbReference type="Gene3D" id="3.30.1130.10">
    <property type="match status" value="1"/>
</dbReference>
<evidence type="ECO:0000259" key="9">
    <source>
        <dbReference type="SMART" id="SM00905"/>
    </source>
</evidence>
<dbReference type="KEGG" id="bci:BCI_0620"/>
<comment type="pathway">
    <text evidence="3 8">Cofactor biosynthesis; tetrahydrofolate biosynthesis; 2-amino-4-hydroxy-6-hydroxymethyl-7,8-dihydropteridine diphosphate from 7,8-dihydroneopterin triphosphate: step 3/4.</text>
</comment>
<dbReference type="GO" id="GO:0046656">
    <property type="term" value="P:folic acid biosynthetic process"/>
    <property type="evidence" value="ECO:0007669"/>
    <property type="project" value="UniProtKB-UniRule"/>
</dbReference>
<dbReference type="GO" id="GO:0005737">
    <property type="term" value="C:cytoplasm"/>
    <property type="evidence" value="ECO:0007669"/>
    <property type="project" value="TreeGrafter"/>
</dbReference>
<evidence type="ECO:0000256" key="1">
    <source>
        <dbReference type="ARBA" id="ARBA00000693"/>
    </source>
</evidence>
<dbReference type="PANTHER" id="PTHR42844">
    <property type="entry name" value="DIHYDRONEOPTERIN ALDOLASE 1-RELATED"/>
    <property type="match status" value="1"/>
</dbReference>
<evidence type="ECO:0000313" key="10">
    <source>
        <dbReference type="EMBL" id="ABF14130.1"/>
    </source>
</evidence>
<dbReference type="InterPro" id="IPR043133">
    <property type="entry name" value="GTP-CH-I_C/QueF"/>
</dbReference>
<dbReference type="RefSeq" id="WP_011520778.1">
    <property type="nucleotide sequence ID" value="NC_007984.1"/>
</dbReference>
<feature type="domain" description="Dihydroneopterin aldolase/epimerase" evidence="9">
    <location>
        <begin position="4"/>
        <end position="114"/>
    </location>
</feature>
<evidence type="ECO:0000256" key="2">
    <source>
        <dbReference type="ARBA" id="ARBA00001353"/>
    </source>
</evidence>
<evidence type="ECO:0000256" key="6">
    <source>
        <dbReference type="ARBA" id="ARBA00023235"/>
    </source>
</evidence>
<comment type="catalytic activity">
    <reaction evidence="2 8">
        <text>7,8-dihydroneopterin = 6-hydroxymethyl-7,8-dihydropterin + glycolaldehyde</text>
        <dbReference type="Rhea" id="RHEA:10540"/>
        <dbReference type="ChEBI" id="CHEBI:17001"/>
        <dbReference type="ChEBI" id="CHEBI:17071"/>
        <dbReference type="ChEBI" id="CHEBI:44841"/>
        <dbReference type="EC" id="4.1.2.25"/>
    </reaction>
</comment>
<comment type="catalytic activity">
    <reaction evidence="1">
        <text>7,8-dihydroneopterin = 7,8-dihydromonapterin</text>
        <dbReference type="Rhea" id="RHEA:45328"/>
        <dbReference type="ChEBI" id="CHEBI:17001"/>
        <dbReference type="ChEBI" id="CHEBI:71175"/>
        <dbReference type="EC" id="5.1.99.8"/>
    </reaction>
</comment>
<dbReference type="UniPathway" id="UPA00077">
    <property type="reaction ID" value="UER00154"/>
</dbReference>
<dbReference type="OrthoDB" id="9810587at2"/>
<dbReference type="FunFam" id="3.30.1130.10:FF:000002">
    <property type="entry name" value="7,8-dihydroneopterin aldolase"/>
    <property type="match status" value="1"/>
</dbReference>
<dbReference type="GO" id="GO:0016853">
    <property type="term" value="F:isomerase activity"/>
    <property type="evidence" value="ECO:0007669"/>
    <property type="project" value="UniProtKB-KW"/>
</dbReference>
<keyword evidence="7 8" id="KW-0456">Lyase</keyword>
<proteinExistence type="inferred from homology"/>
<dbReference type="EC" id="4.1.2.25" evidence="8"/>
<evidence type="ECO:0000256" key="7">
    <source>
        <dbReference type="ARBA" id="ARBA00023239"/>
    </source>
</evidence>
<organism evidence="10 11">
    <name type="scientific">Baumannia cicadellinicola subsp. Homalodisca coagulata</name>
    <dbReference type="NCBI Taxonomy" id="374463"/>
    <lineage>
        <taxon>Bacteria</taxon>
        <taxon>Pseudomonadati</taxon>
        <taxon>Pseudomonadota</taxon>
        <taxon>Gammaproteobacteria</taxon>
        <taxon>Candidatus Palibaumannia</taxon>
    </lineage>
</organism>
<dbReference type="GO" id="GO:0004150">
    <property type="term" value="F:dihydroneopterin aldolase activity"/>
    <property type="evidence" value="ECO:0007669"/>
    <property type="project" value="UniProtKB-UniRule"/>
</dbReference>
<name>Q1LSL9_BAUCH</name>
<evidence type="ECO:0000256" key="3">
    <source>
        <dbReference type="ARBA" id="ARBA00005013"/>
    </source>
</evidence>
<comment type="function">
    <text evidence="8">Catalyzes the conversion of 7,8-dihydroneopterin to 6-hydroxymethyl-7,8-dihydropterin.</text>
</comment>
<dbReference type="Pfam" id="PF02152">
    <property type="entry name" value="FolB"/>
    <property type="match status" value="1"/>
</dbReference>
<keyword evidence="5 8" id="KW-0289">Folate biosynthesis</keyword>
<evidence type="ECO:0000313" key="11">
    <source>
        <dbReference type="Proteomes" id="UP000002427"/>
    </source>
</evidence>
<dbReference type="NCBIfam" id="TIGR00525">
    <property type="entry name" value="folB"/>
    <property type="match status" value="1"/>
</dbReference>
<dbReference type="PANTHER" id="PTHR42844:SF1">
    <property type="entry name" value="DIHYDRONEOPTERIN ALDOLASE 1-RELATED"/>
    <property type="match status" value="1"/>
</dbReference>
<dbReference type="InterPro" id="IPR006156">
    <property type="entry name" value="Dihydroneopterin_aldolase"/>
</dbReference>
<comment type="similarity">
    <text evidence="4 8">Belongs to the DHNA family.</text>
</comment>
<dbReference type="NCBIfam" id="TIGR00526">
    <property type="entry name" value="folB_dom"/>
    <property type="match status" value="1"/>
</dbReference>
<gene>
    <name evidence="10" type="primary">folB</name>
    <name evidence="10" type="ordered locus">BCI_0620</name>
</gene>
<keyword evidence="11" id="KW-1185">Reference proteome</keyword>
<sequence length="121" mass="13830">MDIIFIKKLIVMAFIGVYDWEQQRLQKLIFDIEVGWNNVTAALSDNINDSISYTAISEAVLSWVHGKHFALIERVAEEVAELLINKFSLTWVRIKIQKPSAVPYAKSVGVIIQRSIKELKN</sequence>
<dbReference type="CDD" id="cd00534">
    <property type="entry name" value="DHNA_DHNTPE"/>
    <property type="match status" value="1"/>
</dbReference>
<evidence type="ECO:0000256" key="8">
    <source>
        <dbReference type="RuleBase" id="RU362079"/>
    </source>
</evidence>
<dbReference type="STRING" id="374463.BCI_0620"/>
<accession>Q1LSL9</accession>
<dbReference type="AlphaFoldDB" id="Q1LSL9"/>